<gene>
    <name evidence="1" type="ORF">GH808_04340</name>
</gene>
<sequence>MSSLGLKRLSQIEENKIVITDSLLTPAYPVVLPDTAKAEFLKQLAFPNIRNKNNKVVYYQEMYNRAYILNHQKADDEMVKLLASNIWYDPQKTWKTYELIKTLVENQDKMNKLTGNGEKIKMNQAIKTNLDELKNIINGG</sequence>
<evidence type="ECO:0000313" key="1">
    <source>
        <dbReference type="EMBL" id="MBC3803662.1"/>
    </source>
</evidence>
<dbReference type="RefSeq" id="WP_186841641.1">
    <property type="nucleotide sequence ID" value="NZ_WJBC01000004.1"/>
</dbReference>
<accession>A0ABR6WST8</accession>
<reference evidence="1 2" key="1">
    <citation type="journal article" date="2020" name="mSystems">
        <title>Defining Genomic and Predicted Metabolic Features of the Acetobacterium Genus.</title>
        <authorList>
            <person name="Ross D.E."/>
            <person name="Marshall C.W."/>
            <person name="Gulliver D."/>
            <person name="May H.D."/>
            <person name="Norman R.S."/>
        </authorList>
    </citation>
    <scope>NUCLEOTIDE SEQUENCE [LARGE SCALE GENOMIC DNA]</scope>
    <source>
        <strain evidence="1 2">DSM 8238</strain>
    </source>
</reference>
<dbReference type="InterPro" id="IPR025503">
    <property type="entry name" value="DUF4391"/>
</dbReference>
<comment type="caution">
    <text evidence="1">The sequence shown here is derived from an EMBL/GenBank/DDBJ whole genome shotgun (WGS) entry which is preliminary data.</text>
</comment>
<organism evidence="1 2">
    <name type="scientific">Acetobacterium fimetarium</name>
    <dbReference type="NCBI Taxonomy" id="52691"/>
    <lineage>
        <taxon>Bacteria</taxon>
        <taxon>Bacillati</taxon>
        <taxon>Bacillota</taxon>
        <taxon>Clostridia</taxon>
        <taxon>Eubacteriales</taxon>
        <taxon>Eubacteriaceae</taxon>
        <taxon>Acetobacterium</taxon>
    </lineage>
</organism>
<name>A0ABR6WST8_9FIRM</name>
<proteinExistence type="predicted"/>
<keyword evidence="2" id="KW-1185">Reference proteome</keyword>
<dbReference type="EMBL" id="WJBC01000004">
    <property type="protein sequence ID" value="MBC3803662.1"/>
    <property type="molecule type" value="Genomic_DNA"/>
</dbReference>
<dbReference type="Pfam" id="PF14335">
    <property type="entry name" value="DUF4391"/>
    <property type="match status" value="1"/>
</dbReference>
<protein>
    <submittedName>
        <fullName evidence="1">DUF4391 family protein</fullName>
    </submittedName>
</protein>
<dbReference type="Proteomes" id="UP000603234">
    <property type="component" value="Unassembled WGS sequence"/>
</dbReference>
<evidence type="ECO:0000313" key="2">
    <source>
        <dbReference type="Proteomes" id="UP000603234"/>
    </source>
</evidence>